<dbReference type="RefSeq" id="WP_170022548.1">
    <property type="nucleotide sequence ID" value="NZ_JABCSC020000003.1"/>
</dbReference>
<dbReference type="Gene3D" id="3.40.50.10600">
    <property type="entry name" value="SpoIIaa-like domains"/>
    <property type="match status" value="1"/>
</dbReference>
<organism evidence="1 2">
    <name type="scientific">Uliginosibacterium aquaticum</name>
    <dbReference type="NCBI Taxonomy" id="2731212"/>
    <lineage>
        <taxon>Bacteria</taxon>
        <taxon>Pseudomonadati</taxon>
        <taxon>Pseudomonadota</taxon>
        <taxon>Betaproteobacteria</taxon>
        <taxon>Rhodocyclales</taxon>
        <taxon>Zoogloeaceae</taxon>
        <taxon>Uliginosibacterium</taxon>
    </lineage>
</organism>
<gene>
    <name evidence="1" type="ORF">HJ583_014430</name>
</gene>
<dbReference type="InterPro" id="IPR021866">
    <property type="entry name" value="SpoIIAA-like"/>
</dbReference>
<comment type="caution">
    <text evidence="1">The sequence shown here is derived from an EMBL/GenBank/DDBJ whole genome shotgun (WGS) entry which is preliminary data.</text>
</comment>
<dbReference type="InterPro" id="IPR038396">
    <property type="entry name" value="SpoIIAA-like_sf"/>
</dbReference>
<evidence type="ECO:0000313" key="2">
    <source>
        <dbReference type="Proteomes" id="UP000778523"/>
    </source>
</evidence>
<reference evidence="1 2" key="1">
    <citation type="submission" date="2020-06" db="EMBL/GenBank/DDBJ databases">
        <title>Draft genome of Uliginosibacterium sp. IMCC34675.</title>
        <authorList>
            <person name="Song J."/>
        </authorList>
    </citation>
    <scope>NUCLEOTIDE SEQUENCE [LARGE SCALE GENOMIC DNA]</scope>
    <source>
        <strain evidence="1 2">IMCC34675</strain>
    </source>
</reference>
<dbReference type="InterPro" id="IPR036513">
    <property type="entry name" value="STAS_dom_sf"/>
</dbReference>
<evidence type="ECO:0000313" key="1">
    <source>
        <dbReference type="EMBL" id="NSL56233.1"/>
    </source>
</evidence>
<proteinExistence type="predicted"/>
<keyword evidence="2" id="KW-1185">Reference proteome</keyword>
<dbReference type="Pfam" id="PF11964">
    <property type="entry name" value="SpoIIAA-like"/>
    <property type="match status" value="1"/>
</dbReference>
<dbReference type="EMBL" id="JABCSC020000003">
    <property type="protein sequence ID" value="NSL56233.1"/>
    <property type="molecule type" value="Genomic_DNA"/>
</dbReference>
<protein>
    <submittedName>
        <fullName evidence="1">STAS/SEC14 domain-containing protein</fullName>
    </submittedName>
</protein>
<dbReference type="Proteomes" id="UP000778523">
    <property type="component" value="Unassembled WGS sequence"/>
</dbReference>
<name>A0ABX2IK19_9RHOO</name>
<dbReference type="SUPFAM" id="SSF52091">
    <property type="entry name" value="SpoIIaa-like"/>
    <property type="match status" value="1"/>
</dbReference>
<sequence>MITTDVLPDRVEMRAYGTLTLADCKAFEELSDYRVRFNHPVDLLIDLRSMTGCSLDVAMEEWRYVRAHQSDFGKIALLTDDQLVSWSAWVSQFFTEADIRIFESERSARRWLDKDSQLEDLADGELH</sequence>
<accession>A0ABX2IK19</accession>